<dbReference type="Gene3D" id="6.10.280.150">
    <property type="match status" value="2"/>
</dbReference>
<organism evidence="4">
    <name type="scientific">Musa acuminata subsp. malaccensis</name>
    <name type="common">Wild banana</name>
    <name type="synonym">Musa malaccensis</name>
    <dbReference type="NCBI Taxonomy" id="214687"/>
    <lineage>
        <taxon>Eukaryota</taxon>
        <taxon>Viridiplantae</taxon>
        <taxon>Streptophyta</taxon>
        <taxon>Embryophyta</taxon>
        <taxon>Tracheophyta</taxon>
        <taxon>Spermatophyta</taxon>
        <taxon>Magnoliopsida</taxon>
        <taxon>Liliopsida</taxon>
        <taxon>Zingiberales</taxon>
        <taxon>Musaceae</taxon>
        <taxon>Musa</taxon>
    </lineage>
</organism>
<protein>
    <recommendedName>
        <fullName evidence="2">Protein SCAR</fullName>
    </recommendedName>
    <alternativeName>
        <fullName evidence="2">Protein WAVE</fullName>
    </alternativeName>
</protein>
<name>A0A8D7EXF5_MUSAM</name>
<dbReference type="InterPro" id="IPR028288">
    <property type="entry name" value="SCAR/WAVE_fam"/>
</dbReference>
<dbReference type="GO" id="GO:0030036">
    <property type="term" value="P:actin cytoskeleton organization"/>
    <property type="evidence" value="ECO:0007669"/>
    <property type="project" value="UniProtKB-UniRule"/>
</dbReference>
<keyword evidence="2" id="KW-0206">Cytoskeleton</keyword>
<evidence type="ECO:0000256" key="1">
    <source>
        <dbReference type="ARBA" id="ARBA00006993"/>
    </source>
</evidence>
<dbReference type="PANTHER" id="PTHR12902:SF33">
    <property type="entry name" value="PROTEIN SCAR3"/>
    <property type="match status" value="1"/>
</dbReference>
<feature type="region of interest" description="Disordered" evidence="3">
    <location>
        <begin position="412"/>
        <end position="497"/>
    </location>
</feature>
<evidence type="ECO:0000256" key="3">
    <source>
        <dbReference type="SAM" id="MobiDB-lite"/>
    </source>
</evidence>
<feature type="compositionally biased region" description="Polar residues" evidence="3">
    <location>
        <begin position="821"/>
        <end position="835"/>
    </location>
</feature>
<dbReference type="PANTHER" id="PTHR12902">
    <property type="entry name" value="WASP-1"/>
    <property type="match status" value="1"/>
</dbReference>
<feature type="compositionally biased region" description="Polar residues" evidence="3">
    <location>
        <begin position="439"/>
        <end position="449"/>
    </location>
</feature>
<evidence type="ECO:0000313" key="4">
    <source>
        <dbReference type="EMBL" id="CAG1832260.1"/>
    </source>
</evidence>
<feature type="compositionally biased region" description="Basic and acidic residues" evidence="3">
    <location>
        <begin position="429"/>
        <end position="438"/>
    </location>
</feature>
<comment type="function">
    <text evidence="2">Involved in regulation of actin and microtubule organization. Part of a WAVE complex that activates the Arp2/3 complex.</text>
</comment>
<dbReference type="Gene3D" id="1.20.5.340">
    <property type="match status" value="1"/>
</dbReference>
<proteinExistence type="inferred from homology"/>
<dbReference type="GO" id="GO:0003779">
    <property type="term" value="F:actin binding"/>
    <property type="evidence" value="ECO:0007669"/>
    <property type="project" value="UniProtKB-UniRule"/>
</dbReference>
<feature type="region of interest" description="Disordered" evidence="3">
    <location>
        <begin position="749"/>
        <end position="771"/>
    </location>
</feature>
<sequence>MPVVRLEVRNEYGLGDPELFRGAVRKEDPKAILDGVAVAGLVGILRQLGDLAEFAADVFHDLHEQITATAGRGRKLMTRVRNIESALPSVEKAFKEQTSHIHFAYVAGSDWHAHIRVEQSLLLSSELPGFMMDSYEECRDPPRLFLLDKFDHAGTGACLKRYSDPSYFKRTWAASQMQRSETVRKEKKFHTIKRKGSRLRNGKVQHSVYMSQRDCRFTSPSIDGQSLSAENISIADTKLNPEFSSRSTSFGSKTKESYVEQTSYVNPPVVPDELDYNEVPIPNLHSKDSSLCVSVLHDEPTADCLDDVSQHDSLQEQSIPRSSSVTWDEKIEIFKPTSPVSYDDILVDRVQDSEDIVRVEDLEPLQVNSIPENTEHAEIESLNEEDILFQSSKSPVALSDVNHFDEVTSETDNYVDAPNTLDSETETETECHTKREVESLSNFSSQGMESRTEMSRVIVVQNPDSSDVEAPNSSHSSLNQDATPNFLHLSSSDGSELVQSPYDTEFVQNQEHSVVNDFCKSNALDISETKDHECECIDSSHSPKSGTSSSRTMMLAETTAEKSILRCSTFTDVSNAPSIQLWTNGGLFGVEPSKPPDLGVLNTQSKNSISNSRNFASDFSSCTVKSQTLVNELDAKSDAKVMQNEPSSVDLSSEMKVDGEHSNLDSSIQGSSADDQCSARGYSAVKKSKGSPSFHHSEYDSGVKQDSHISAETTSQQEFEHNHESTCISSGARSSELCMTRNSAVSEAPLRANYSTGSRQDGPSQSSMGVSSSFSELAQRFLANTIQRKALLSTPLGNTSTEIRKPDGTSCVNDSKEASNGVVSQASHEQSTNEKVASISAKEPVSLTSRYSEQSSPPLEYMRISFHPMNGLENPKLKLEFSNGSLHDNSEDFAFPSFQLLQGPVDSLLDVCSDSDDDTFCRSCPYSSEDLLSPRSYSISEQWEQDERSEYIDHELNGVLDKFQSSVISISRSVEFEQSNDSNMNKPGGLEKFDTIVDNSKVPFQSGSTMELPGLDSVLSLRNQQERICYSTPEDLAKVEVQSKDEMPPPPPLPPVQWRTSKSSVTDVTDANTASNFNNLDGLQALRCAPSEKKEQHLPRSPNYIVSICSVVLLSKKKKKKRRVGWYSCCCLILILELCLQQDQQKLNGPKRSTHCVSHKEVDTREDLLHQIRNKSFNLRRTAKSTPSNIPRPTTDATSGNVAAILKKASAIRQAFVSSDEGGDDDSWSDA</sequence>
<dbReference type="AlphaFoldDB" id="A0A8D7EXF5"/>
<feature type="region of interest" description="Disordered" evidence="3">
    <location>
        <begin position="642"/>
        <end position="733"/>
    </location>
</feature>
<dbReference type="EMBL" id="HG996472">
    <property type="protein sequence ID" value="CAG1832260.1"/>
    <property type="molecule type" value="Genomic_DNA"/>
</dbReference>
<gene>
    <name evidence="4" type="ORF">GSMUA_81800.1</name>
</gene>
<comment type="similarity">
    <text evidence="1 2">Belongs to the SCAR/WAVE family.</text>
</comment>
<feature type="compositionally biased region" description="Basic and acidic residues" evidence="3">
    <location>
        <begin position="695"/>
        <end position="709"/>
    </location>
</feature>
<comment type="subcellular location">
    <subcellularLocation>
        <location evidence="2">Cytoplasm</location>
        <location evidence="2">Cytoskeleton</location>
    </subcellularLocation>
</comment>
<feature type="region of interest" description="Disordered" evidence="3">
    <location>
        <begin position="797"/>
        <end position="840"/>
    </location>
</feature>
<feature type="compositionally biased region" description="Polar residues" evidence="3">
    <location>
        <begin position="471"/>
        <end position="497"/>
    </location>
</feature>
<reference evidence="4" key="1">
    <citation type="submission" date="2021-03" db="EMBL/GenBank/DDBJ databases">
        <authorList>
            <consortium name="Genoscope - CEA"/>
            <person name="William W."/>
        </authorList>
    </citation>
    <scope>NUCLEOTIDE SEQUENCE</scope>
    <source>
        <strain evidence="4">Doubled-haploid Pahang</strain>
    </source>
</reference>
<accession>A0A8D7EXF5</accession>
<feature type="compositionally biased region" description="Polar residues" evidence="3">
    <location>
        <begin position="753"/>
        <end position="763"/>
    </location>
</feature>
<feature type="compositionally biased region" description="Basic and acidic residues" evidence="3">
    <location>
        <begin position="653"/>
        <end position="663"/>
    </location>
</feature>
<keyword evidence="2" id="KW-0009">Actin-binding</keyword>
<dbReference type="GO" id="GO:0005856">
    <property type="term" value="C:cytoskeleton"/>
    <property type="evidence" value="ECO:0007669"/>
    <property type="project" value="UniProtKB-SubCell"/>
</dbReference>
<feature type="compositionally biased region" description="Polar residues" evidence="3">
    <location>
        <begin position="664"/>
        <end position="675"/>
    </location>
</feature>
<evidence type="ECO:0000256" key="2">
    <source>
        <dbReference type="RuleBase" id="RU367034"/>
    </source>
</evidence>
<keyword evidence="2" id="KW-0963">Cytoplasm</keyword>